<organism evidence="13 14">
    <name type="scientific">Streptomyces tropicalis</name>
    <dbReference type="NCBI Taxonomy" id="3034234"/>
    <lineage>
        <taxon>Bacteria</taxon>
        <taxon>Bacillati</taxon>
        <taxon>Actinomycetota</taxon>
        <taxon>Actinomycetes</taxon>
        <taxon>Kitasatosporales</taxon>
        <taxon>Streptomycetaceae</taxon>
        <taxon>Streptomyces</taxon>
    </lineage>
</organism>
<dbReference type="Pfam" id="PF02518">
    <property type="entry name" value="HATPase_c"/>
    <property type="match status" value="1"/>
</dbReference>
<evidence type="ECO:0000259" key="11">
    <source>
        <dbReference type="PROSITE" id="PS50109"/>
    </source>
</evidence>
<dbReference type="RefSeq" id="WP_276109576.1">
    <property type="nucleotide sequence ID" value="NZ_JARJBB010000006.1"/>
</dbReference>
<protein>
    <recommendedName>
        <fullName evidence="3">histidine kinase</fullName>
        <ecNumber evidence="3">2.7.13.3</ecNumber>
    </recommendedName>
</protein>
<dbReference type="SMART" id="SM00388">
    <property type="entry name" value="HisKA"/>
    <property type="match status" value="1"/>
</dbReference>
<dbReference type="PROSITE" id="PS50109">
    <property type="entry name" value="HIS_KIN"/>
    <property type="match status" value="1"/>
</dbReference>
<dbReference type="InterPro" id="IPR003661">
    <property type="entry name" value="HisK_dim/P_dom"/>
</dbReference>
<evidence type="ECO:0000256" key="6">
    <source>
        <dbReference type="ARBA" id="ARBA00022692"/>
    </source>
</evidence>
<evidence type="ECO:0000313" key="14">
    <source>
        <dbReference type="Proteomes" id="UP001221150"/>
    </source>
</evidence>
<dbReference type="SMART" id="SM00387">
    <property type="entry name" value="HATPase_c"/>
    <property type="match status" value="1"/>
</dbReference>
<accession>A0ABT6A549</accession>
<evidence type="ECO:0000256" key="9">
    <source>
        <dbReference type="ARBA" id="ARBA00023012"/>
    </source>
</evidence>
<evidence type="ECO:0000256" key="10">
    <source>
        <dbReference type="ARBA" id="ARBA00023136"/>
    </source>
</evidence>
<dbReference type="PRINTS" id="PR00344">
    <property type="entry name" value="BCTRLSENSOR"/>
</dbReference>
<keyword evidence="7 13" id="KW-0418">Kinase</keyword>
<comment type="catalytic activity">
    <reaction evidence="1">
        <text>ATP + protein L-histidine = ADP + protein N-phospho-L-histidine.</text>
        <dbReference type="EC" id="2.7.13.3"/>
    </reaction>
</comment>
<dbReference type="InterPro" id="IPR050428">
    <property type="entry name" value="TCS_sensor_his_kinase"/>
</dbReference>
<name>A0ABT6A549_9ACTN</name>
<dbReference type="PROSITE" id="PS51257">
    <property type="entry name" value="PROKAR_LIPOPROTEIN"/>
    <property type="match status" value="1"/>
</dbReference>
<dbReference type="EMBL" id="JARJBB010000006">
    <property type="protein sequence ID" value="MDF3299774.1"/>
    <property type="molecule type" value="Genomic_DNA"/>
</dbReference>
<dbReference type="EC" id="2.7.13.3" evidence="3"/>
<reference evidence="13 14" key="1">
    <citation type="submission" date="2023-03" db="EMBL/GenBank/DDBJ databases">
        <title>Draft genome sequence of Streptomyces sp. K1PA1 isolated from peat swamp forest in Thailand.</title>
        <authorList>
            <person name="Klaysubun C."/>
            <person name="Duangmal K."/>
        </authorList>
    </citation>
    <scope>NUCLEOTIDE SEQUENCE [LARGE SCALE GENOMIC DNA]</scope>
    <source>
        <strain evidence="13 14">K1PA1</strain>
    </source>
</reference>
<dbReference type="SUPFAM" id="SSF55874">
    <property type="entry name" value="ATPase domain of HSP90 chaperone/DNA topoisomerase II/histidine kinase"/>
    <property type="match status" value="1"/>
</dbReference>
<evidence type="ECO:0000256" key="2">
    <source>
        <dbReference type="ARBA" id="ARBA00004236"/>
    </source>
</evidence>
<dbReference type="PANTHER" id="PTHR45436">
    <property type="entry name" value="SENSOR HISTIDINE KINASE YKOH"/>
    <property type="match status" value="1"/>
</dbReference>
<dbReference type="Gene3D" id="3.30.565.10">
    <property type="entry name" value="Histidine kinase-like ATPase, C-terminal domain"/>
    <property type="match status" value="1"/>
</dbReference>
<evidence type="ECO:0000256" key="4">
    <source>
        <dbReference type="ARBA" id="ARBA00022553"/>
    </source>
</evidence>
<dbReference type="PROSITE" id="PS50885">
    <property type="entry name" value="HAMP"/>
    <property type="match status" value="1"/>
</dbReference>
<keyword evidence="10" id="KW-0472">Membrane</keyword>
<dbReference type="SUPFAM" id="SSF47384">
    <property type="entry name" value="Homodimeric domain of signal transducing histidine kinase"/>
    <property type="match status" value="1"/>
</dbReference>
<dbReference type="CDD" id="cd00082">
    <property type="entry name" value="HisKA"/>
    <property type="match status" value="1"/>
</dbReference>
<dbReference type="Proteomes" id="UP001221150">
    <property type="component" value="Unassembled WGS sequence"/>
</dbReference>
<evidence type="ECO:0000256" key="3">
    <source>
        <dbReference type="ARBA" id="ARBA00012438"/>
    </source>
</evidence>
<dbReference type="SMART" id="SM00304">
    <property type="entry name" value="HAMP"/>
    <property type="match status" value="1"/>
</dbReference>
<dbReference type="CDD" id="cd00075">
    <property type="entry name" value="HATPase"/>
    <property type="match status" value="1"/>
</dbReference>
<keyword evidence="14" id="KW-1185">Reference proteome</keyword>
<keyword evidence="9" id="KW-0902">Two-component regulatory system</keyword>
<feature type="domain" description="Histidine kinase" evidence="11">
    <location>
        <begin position="275"/>
        <end position="491"/>
    </location>
</feature>
<dbReference type="Pfam" id="PF00512">
    <property type="entry name" value="HisKA"/>
    <property type="match status" value="1"/>
</dbReference>
<evidence type="ECO:0000259" key="12">
    <source>
        <dbReference type="PROSITE" id="PS50885"/>
    </source>
</evidence>
<dbReference type="InterPro" id="IPR005467">
    <property type="entry name" value="His_kinase_dom"/>
</dbReference>
<gene>
    <name evidence="13" type="ORF">P3H78_14290</name>
</gene>
<dbReference type="InterPro" id="IPR003660">
    <property type="entry name" value="HAMP_dom"/>
</dbReference>
<evidence type="ECO:0000313" key="13">
    <source>
        <dbReference type="EMBL" id="MDF3299774.1"/>
    </source>
</evidence>
<dbReference type="GO" id="GO:0016301">
    <property type="term" value="F:kinase activity"/>
    <property type="evidence" value="ECO:0007669"/>
    <property type="project" value="UniProtKB-KW"/>
</dbReference>
<dbReference type="Gene3D" id="6.10.340.10">
    <property type="match status" value="1"/>
</dbReference>
<proteinExistence type="predicted"/>
<comment type="subcellular location">
    <subcellularLocation>
        <location evidence="2">Cell membrane</location>
    </subcellularLocation>
</comment>
<comment type="caution">
    <text evidence="13">The sequence shown here is derived from an EMBL/GenBank/DDBJ whole genome shotgun (WGS) entry which is preliminary data.</text>
</comment>
<dbReference type="InterPro" id="IPR036097">
    <property type="entry name" value="HisK_dim/P_sf"/>
</dbReference>
<dbReference type="PANTHER" id="PTHR45436:SF5">
    <property type="entry name" value="SENSOR HISTIDINE KINASE TRCS"/>
    <property type="match status" value="1"/>
</dbReference>
<dbReference type="InterPro" id="IPR003594">
    <property type="entry name" value="HATPase_dom"/>
</dbReference>
<evidence type="ECO:0000256" key="1">
    <source>
        <dbReference type="ARBA" id="ARBA00000085"/>
    </source>
</evidence>
<keyword evidence="5" id="KW-0808">Transferase</keyword>
<dbReference type="InterPro" id="IPR036890">
    <property type="entry name" value="HATPase_C_sf"/>
</dbReference>
<evidence type="ECO:0000256" key="7">
    <source>
        <dbReference type="ARBA" id="ARBA00022777"/>
    </source>
</evidence>
<keyword evidence="4" id="KW-0597">Phosphoprotein</keyword>
<evidence type="ECO:0000256" key="8">
    <source>
        <dbReference type="ARBA" id="ARBA00022989"/>
    </source>
</evidence>
<evidence type="ECO:0000256" key="5">
    <source>
        <dbReference type="ARBA" id="ARBA00022679"/>
    </source>
</evidence>
<dbReference type="InterPro" id="IPR004358">
    <property type="entry name" value="Sig_transdc_His_kin-like_C"/>
</dbReference>
<feature type="domain" description="HAMP" evidence="12">
    <location>
        <begin position="200"/>
        <end position="260"/>
    </location>
</feature>
<keyword evidence="6" id="KW-0812">Transmembrane</keyword>
<keyword evidence="8" id="KW-1133">Transmembrane helix</keyword>
<dbReference type="Gene3D" id="1.10.287.130">
    <property type="match status" value="1"/>
</dbReference>
<sequence length="499" mass="52614">MRRALAGLRPRTLRARLTAGLVVLLALSCAAVGVAAVVELDGFLTSRVDQQLRDVGTRYPASLEHGAALRNDHDGDEHGDTRRQASGTFGARLLNGRVTNAAVVPGADADDSTDLTVRLTPRDRAALAAVPVDGRCHTLSLSPLHRYRVAAYRGMDGDVLLTGLPLEPVEATVHRLELVAAVVFGAALAVAGIAGALWVRWSLRPLSRVAATAAGVSELPLASGEVALPMRAPESDPRSEVGRVATAFDRMLHHVEDALTKRHASEERLRSFAADASHELRTPVASVRGHAELALLHPGPVPPEVTRALERIAAESARMGEMVDEMLLLARLDAGRPLERRPVDLTRLVLDAVTDARAAGPEHGWTLELPEEPVTVTGDAHRLQQVLANLLANARLHTPRGTKVTVSLETGGESALLRVHDDGPGVPAEVQPGVFERFTRADRRRTGSSGGAGAGLGLSIVAAVVEAHGGDVELDSRPGATTFTVRLPAGTPAPGGDAR</sequence>